<dbReference type="SUPFAM" id="SSF52540">
    <property type="entry name" value="P-loop containing nucleoside triphosphate hydrolases"/>
    <property type="match status" value="1"/>
</dbReference>
<evidence type="ECO:0000256" key="7">
    <source>
        <dbReference type="ARBA" id="ARBA00022741"/>
    </source>
</evidence>
<dbReference type="PROSITE" id="PS51193">
    <property type="entry name" value="HELICASE_ATP_BIND_2"/>
    <property type="match status" value="1"/>
</dbReference>
<dbReference type="GO" id="GO:0034085">
    <property type="term" value="P:establishment of sister chromatid cohesion"/>
    <property type="evidence" value="ECO:0007669"/>
    <property type="project" value="TreeGrafter"/>
</dbReference>
<feature type="domain" description="Helicase ATP-binding" evidence="23">
    <location>
        <begin position="10"/>
        <end position="411"/>
    </location>
</feature>
<dbReference type="GO" id="GO:0046872">
    <property type="term" value="F:metal ion binding"/>
    <property type="evidence" value="ECO:0007669"/>
    <property type="project" value="UniProtKB-KW"/>
</dbReference>
<dbReference type="AlphaFoldDB" id="A0A8H3C2U9"/>
<keyword evidence="15" id="KW-0131">Cell cycle</keyword>
<keyword evidence="9" id="KW-0347">Helicase</keyword>
<sequence>MSNPLHLPTPDHFPAFPFQPYGIQLELMKSLYAALEDRKVAVLESPTGTGKSLSLLCGAMTWLRDNKQRAIRGELENLKLSIQNDNEPEWVSRQIVEKHKRELEQAEADLEERLQAARRREEKIREQERGRARKRAKLANEEPVNHEDDNVFLPDGGASDEEDNISPAVRALMKKLEASRRKDEVTEPEEPTCTKIYYASRTHTQLSQFLGELRKTPYQTDARTVPLGSRKNLCINDDVKKGRYGADIDEACRALATEKEGKRCAYLPPLDEETKMIDMRDHILSTPKDIEDLETLGRHTSTCPYYGTRRAIKQAELVTLPYNLLLQKRAREALAIDLTDQIVIVDEAHNLIDTILAVHTLPVSSTIIRVSKTQVDLYRSKFRNRLKTKHIVHLTRLSVLLTALERFTEAWVNGTVGTENASSGKKKLPQEEMFGVAEFIRMLGAHAENINPLEIEKYLRESKIARKISGYSDKLAGAAAASDPSKRAANARRKGATPPLHAIESLLLALANPDEDGRIFLSRIGNPGAETAQLKYQLLNPSTHFQEVVEKARSVVLAGGTMSPIGDFYTQLFSYLAPERLVVYSCGHVVPKSNIKTIVLGKGPRGKLLEFKFGARGDEELIGELGQTVLNITNLVPNGFVVFLPSYAFLSLVKVAWSKGDNKILERLGKKKKVFYEPQENGDVESVLREFSVAASSPAEVNTQTPSCQSQTQLTHAFEGSTGAILFAVVGAKLSEGLNFSDGLARAVAIVGLPFANLGSAELQARMKYVREHSSSGIDAGKELYENLCMRATNQSIGRAIRHREDWAAIIFIDQRYGTPRIRSKLPNWIGTDLEVTDKFGDAMKHLGVFFRSKKES</sequence>
<evidence type="ECO:0000256" key="11">
    <source>
        <dbReference type="ARBA" id="ARBA00023004"/>
    </source>
</evidence>
<keyword evidence="6" id="KW-0479">Metal-binding</keyword>
<evidence type="ECO:0000256" key="2">
    <source>
        <dbReference type="ARBA" id="ARBA00004123"/>
    </source>
</evidence>
<keyword evidence="7" id="KW-0547">Nucleotide-binding</keyword>
<comment type="similarity">
    <text evidence="3">Belongs to the DEAD box helicase family. DEAH subfamily. DDX11/CHL1 sub-subfamily.</text>
</comment>
<evidence type="ECO:0000256" key="20">
    <source>
        <dbReference type="ARBA" id="ARBA00045702"/>
    </source>
</evidence>
<evidence type="ECO:0000256" key="3">
    <source>
        <dbReference type="ARBA" id="ARBA00008435"/>
    </source>
</evidence>
<evidence type="ECO:0000256" key="15">
    <source>
        <dbReference type="ARBA" id="ARBA00023306"/>
    </source>
</evidence>
<comment type="cofactor">
    <cofactor evidence="1">
        <name>[4Fe-4S] cluster</name>
        <dbReference type="ChEBI" id="CHEBI:49883"/>
    </cofactor>
</comment>
<dbReference type="CDD" id="cd18788">
    <property type="entry name" value="SF2_C_XPD"/>
    <property type="match status" value="1"/>
</dbReference>
<feature type="region of interest" description="Disordered" evidence="22">
    <location>
        <begin position="119"/>
        <end position="163"/>
    </location>
</feature>
<dbReference type="Pfam" id="PF06733">
    <property type="entry name" value="DEAD_2"/>
    <property type="match status" value="1"/>
</dbReference>
<dbReference type="PANTHER" id="PTHR11472:SF41">
    <property type="entry name" value="ATP-DEPENDENT DNA HELICASE DDX11-RELATED"/>
    <property type="match status" value="1"/>
</dbReference>
<proteinExistence type="inferred from homology"/>
<reference evidence="24" key="1">
    <citation type="submission" date="2021-01" db="EMBL/GenBank/DDBJ databases">
        <authorList>
            <person name="Kaushik A."/>
        </authorList>
    </citation>
    <scope>NUCLEOTIDE SEQUENCE</scope>
    <source>
        <strain evidence="24">AG3-T5</strain>
    </source>
</reference>
<comment type="function">
    <text evidence="20">ATP-dependent DNA helicase important for chromosome transmission and normal cell cycle progression in G(2)/M. May have a role in changing DNA topology to allow the loading of proteins involved in maintaining sister chromatid cohesion in the vicinity of the centromeres. Has a specific role in chromosome segregation during meiosis II.</text>
</comment>
<evidence type="ECO:0000256" key="16">
    <source>
        <dbReference type="ARBA" id="ARBA00029709"/>
    </source>
</evidence>
<dbReference type="GO" id="GO:0016818">
    <property type="term" value="F:hydrolase activity, acting on acid anhydrides, in phosphorus-containing anhydrides"/>
    <property type="evidence" value="ECO:0007669"/>
    <property type="project" value="InterPro"/>
</dbReference>
<evidence type="ECO:0000256" key="12">
    <source>
        <dbReference type="ARBA" id="ARBA00023014"/>
    </source>
</evidence>
<dbReference type="InterPro" id="IPR006555">
    <property type="entry name" value="ATP-dep_Helicase_C"/>
</dbReference>
<dbReference type="PANTHER" id="PTHR11472">
    <property type="entry name" value="DNA REPAIR DEAD HELICASE RAD3/XP-D SUBFAMILY MEMBER"/>
    <property type="match status" value="1"/>
</dbReference>
<dbReference type="InterPro" id="IPR013020">
    <property type="entry name" value="Rad3/Chl1-like"/>
</dbReference>
<keyword evidence="8" id="KW-0378">Hydrolase</keyword>
<dbReference type="InterPro" id="IPR006554">
    <property type="entry name" value="Helicase-like_DEXD_c2"/>
</dbReference>
<dbReference type="Gene3D" id="3.40.50.300">
    <property type="entry name" value="P-loop containing nucleotide triphosphate hydrolases"/>
    <property type="match status" value="3"/>
</dbReference>
<dbReference type="EMBL" id="CAJMWW010000547">
    <property type="protein sequence ID" value="CAE6473585.1"/>
    <property type="molecule type" value="Genomic_DNA"/>
</dbReference>
<evidence type="ECO:0000256" key="4">
    <source>
        <dbReference type="ARBA" id="ARBA00016387"/>
    </source>
</evidence>
<evidence type="ECO:0000256" key="5">
    <source>
        <dbReference type="ARBA" id="ARBA00017386"/>
    </source>
</evidence>
<keyword evidence="11" id="KW-0408">Iron</keyword>
<keyword evidence="13" id="KW-0413">Isomerase</keyword>
<organism evidence="24 25">
    <name type="scientific">Rhizoctonia solani</name>
    <dbReference type="NCBI Taxonomy" id="456999"/>
    <lineage>
        <taxon>Eukaryota</taxon>
        <taxon>Fungi</taxon>
        <taxon>Dikarya</taxon>
        <taxon>Basidiomycota</taxon>
        <taxon>Agaricomycotina</taxon>
        <taxon>Agaricomycetes</taxon>
        <taxon>Cantharellales</taxon>
        <taxon>Ceratobasidiaceae</taxon>
        <taxon>Rhizoctonia</taxon>
    </lineage>
</organism>
<dbReference type="SMART" id="SM00488">
    <property type="entry name" value="DEXDc2"/>
    <property type="match status" value="1"/>
</dbReference>
<evidence type="ECO:0000256" key="18">
    <source>
        <dbReference type="ARBA" id="ARBA00044998"/>
    </source>
</evidence>
<evidence type="ECO:0000256" key="22">
    <source>
        <dbReference type="SAM" id="MobiDB-lite"/>
    </source>
</evidence>
<feature type="compositionally biased region" description="Basic and acidic residues" evidence="22">
    <location>
        <begin position="119"/>
        <end position="130"/>
    </location>
</feature>
<dbReference type="InterPro" id="IPR027417">
    <property type="entry name" value="P-loop_NTPase"/>
</dbReference>
<comment type="caution">
    <text evidence="24">The sequence shown here is derived from an EMBL/GenBank/DDBJ whole genome shotgun (WGS) entry which is preliminary data.</text>
</comment>
<evidence type="ECO:0000256" key="8">
    <source>
        <dbReference type="ARBA" id="ARBA00022801"/>
    </source>
</evidence>
<evidence type="ECO:0000256" key="1">
    <source>
        <dbReference type="ARBA" id="ARBA00001966"/>
    </source>
</evidence>
<gene>
    <name evidence="24" type="ORF">RDB_LOCUS184112</name>
</gene>
<accession>A0A8H3C2U9</accession>
<dbReference type="Proteomes" id="UP000663841">
    <property type="component" value="Unassembled WGS sequence"/>
</dbReference>
<comment type="catalytic activity">
    <reaction evidence="21">
        <text>ATP + H2O = ADP + phosphate + H(+)</text>
        <dbReference type="Rhea" id="RHEA:13065"/>
        <dbReference type="ChEBI" id="CHEBI:15377"/>
        <dbReference type="ChEBI" id="CHEBI:15378"/>
        <dbReference type="ChEBI" id="CHEBI:30616"/>
        <dbReference type="ChEBI" id="CHEBI:43474"/>
        <dbReference type="ChEBI" id="CHEBI:456216"/>
        <dbReference type="EC" id="5.6.2.3"/>
    </reaction>
</comment>
<evidence type="ECO:0000256" key="19">
    <source>
        <dbReference type="ARBA" id="ARBA00045008"/>
    </source>
</evidence>
<protein>
    <recommendedName>
        <fullName evidence="5">ATP-dependent DNA helicase CHL1</fullName>
        <ecNumber evidence="17">5.6.2.3</ecNumber>
    </recommendedName>
    <alternativeName>
        <fullName evidence="4">ATP-dependent DNA helicase chl1</fullName>
    </alternativeName>
    <alternativeName>
        <fullName evidence="16">Chromosome loss protein 1</fullName>
    </alternativeName>
    <alternativeName>
        <fullName evidence="18 19">DNA 5'-3' helicase CHL1</fullName>
    </alternativeName>
</protein>
<dbReference type="NCBIfam" id="TIGR00604">
    <property type="entry name" value="rad3"/>
    <property type="match status" value="1"/>
</dbReference>
<dbReference type="InterPro" id="IPR045028">
    <property type="entry name" value="DinG/Rad3-like"/>
</dbReference>
<dbReference type="InterPro" id="IPR010614">
    <property type="entry name" value="RAD3-like_helicase_DEAD"/>
</dbReference>
<evidence type="ECO:0000256" key="9">
    <source>
        <dbReference type="ARBA" id="ARBA00022806"/>
    </source>
</evidence>
<evidence type="ECO:0000313" key="24">
    <source>
        <dbReference type="EMBL" id="CAE6473585.1"/>
    </source>
</evidence>
<dbReference type="GO" id="GO:0043139">
    <property type="term" value="F:5'-3' DNA helicase activity"/>
    <property type="evidence" value="ECO:0007669"/>
    <property type="project" value="UniProtKB-EC"/>
</dbReference>
<evidence type="ECO:0000256" key="13">
    <source>
        <dbReference type="ARBA" id="ARBA00023235"/>
    </source>
</evidence>
<dbReference type="EC" id="5.6.2.3" evidence="17"/>
<evidence type="ECO:0000256" key="21">
    <source>
        <dbReference type="ARBA" id="ARBA00048954"/>
    </source>
</evidence>
<keyword evidence="14" id="KW-0539">Nucleus</keyword>
<dbReference type="GO" id="GO:0006139">
    <property type="term" value="P:nucleobase-containing compound metabolic process"/>
    <property type="evidence" value="ECO:0007669"/>
    <property type="project" value="InterPro"/>
</dbReference>
<evidence type="ECO:0000259" key="23">
    <source>
        <dbReference type="PROSITE" id="PS51193"/>
    </source>
</evidence>
<dbReference type="GO" id="GO:0005524">
    <property type="term" value="F:ATP binding"/>
    <property type="evidence" value="ECO:0007669"/>
    <property type="project" value="UniProtKB-KW"/>
</dbReference>
<dbReference type="GO" id="GO:0003677">
    <property type="term" value="F:DNA binding"/>
    <property type="evidence" value="ECO:0007669"/>
    <property type="project" value="InterPro"/>
</dbReference>
<keyword evidence="12" id="KW-0411">Iron-sulfur</keyword>
<comment type="subcellular location">
    <subcellularLocation>
        <location evidence="2">Nucleus</location>
    </subcellularLocation>
</comment>
<evidence type="ECO:0000313" key="25">
    <source>
        <dbReference type="Proteomes" id="UP000663841"/>
    </source>
</evidence>
<dbReference type="InterPro" id="IPR014013">
    <property type="entry name" value="Helic_SF1/SF2_ATP-bd_DinG/Rad3"/>
</dbReference>
<evidence type="ECO:0000256" key="6">
    <source>
        <dbReference type="ARBA" id="ARBA00022723"/>
    </source>
</evidence>
<evidence type="ECO:0000256" key="14">
    <source>
        <dbReference type="ARBA" id="ARBA00023242"/>
    </source>
</evidence>
<feature type="compositionally biased region" description="Basic and acidic residues" evidence="22">
    <location>
        <begin position="138"/>
        <end position="149"/>
    </location>
</feature>
<name>A0A8H3C2U9_9AGAM</name>
<evidence type="ECO:0000256" key="10">
    <source>
        <dbReference type="ARBA" id="ARBA00022840"/>
    </source>
</evidence>
<dbReference type="Pfam" id="PF13307">
    <property type="entry name" value="Helicase_C_2"/>
    <property type="match status" value="1"/>
</dbReference>
<evidence type="ECO:0000256" key="17">
    <source>
        <dbReference type="ARBA" id="ARBA00044969"/>
    </source>
</evidence>
<keyword evidence="10" id="KW-0067">ATP-binding</keyword>
<dbReference type="GO" id="GO:0005634">
    <property type="term" value="C:nucleus"/>
    <property type="evidence" value="ECO:0007669"/>
    <property type="project" value="UniProtKB-SubCell"/>
</dbReference>
<dbReference type="GO" id="GO:0051536">
    <property type="term" value="F:iron-sulfur cluster binding"/>
    <property type="evidence" value="ECO:0007669"/>
    <property type="project" value="UniProtKB-KW"/>
</dbReference>
<dbReference type="SMART" id="SM00491">
    <property type="entry name" value="HELICc2"/>
    <property type="match status" value="1"/>
</dbReference>